<comment type="subcellular location">
    <subcellularLocation>
        <location evidence="1">Cell membrane</location>
        <topology evidence="1">Multi-pass membrane protein</topology>
    </subcellularLocation>
</comment>
<dbReference type="EMBL" id="WBXO01000001">
    <property type="protein sequence ID" value="KAB2954481.1"/>
    <property type="molecule type" value="Genomic_DNA"/>
</dbReference>
<gene>
    <name evidence="20" type="ORF">F9B85_02020</name>
</gene>
<keyword evidence="5" id="KW-0109">Calcium transport</keyword>
<feature type="transmembrane region" description="Helical" evidence="18">
    <location>
        <begin position="262"/>
        <end position="282"/>
    </location>
</feature>
<dbReference type="GO" id="GO:0005524">
    <property type="term" value="F:ATP binding"/>
    <property type="evidence" value="ECO:0007669"/>
    <property type="project" value="UniProtKB-KW"/>
</dbReference>
<evidence type="ECO:0000256" key="13">
    <source>
        <dbReference type="ARBA" id="ARBA00022989"/>
    </source>
</evidence>
<dbReference type="InterPro" id="IPR008250">
    <property type="entry name" value="ATPase_P-typ_transduc_dom_A_sf"/>
</dbReference>
<evidence type="ECO:0000256" key="4">
    <source>
        <dbReference type="ARBA" id="ARBA00022475"/>
    </source>
</evidence>
<dbReference type="Pfam" id="PF00690">
    <property type="entry name" value="Cation_ATPase_N"/>
    <property type="match status" value="1"/>
</dbReference>
<feature type="domain" description="Cation-transporting P-type ATPase N-terminal" evidence="19">
    <location>
        <begin position="20"/>
        <end position="94"/>
    </location>
</feature>
<dbReference type="SFLD" id="SFLDG00002">
    <property type="entry name" value="C1.7:_P-type_atpase_like"/>
    <property type="match status" value="1"/>
</dbReference>
<evidence type="ECO:0000256" key="14">
    <source>
        <dbReference type="ARBA" id="ARBA00023065"/>
    </source>
</evidence>
<dbReference type="SUPFAM" id="SSF81660">
    <property type="entry name" value="Metal cation-transporting ATPase, ATP-binding domain N"/>
    <property type="match status" value="1"/>
</dbReference>
<keyword evidence="12" id="KW-1278">Translocase</keyword>
<evidence type="ECO:0000256" key="16">
    <source>
        <dbReference type="ARBA" id="ARBA00048694"/>
    </source>
</evidence>
<comment type="catalytic activity">
    <reaction evidence="16">
        <text>Ca(2+)(in) + ATP + H2O = Ca(2+)(out) + ADP + phosphate + H(+)</text>
        <dbReference type="Rhea" id="RHEA:18105"/>
        <dbReference type="ChEBI" id="CHEBI:15377"/>
        <dbReference type="ChEBI" id="CHEBI:15378"/>
        <dbReference type="ChEBI" id="CHEBI:29108"/>
        <dbReference type="ChEBI" id="CHEBI:30616"/>
        <dbReference type="ChEBI" id="CHEBI:43474"/>
        <dbReference type="ChEBI" id="CHEBI:456216"/>
        <dbReference type="EC" id="7.2.2.10"/>
    </reaction>
</comment>
<dbReference type="NCBIfam" id="TIGR01522">
    <property type="entry name" value="ATPase-IIA2_Ca"/>
    <property type="match status" value="1"/>
</dbReference>
<keyword evidence="9" id="KW-0106">Calcium</keyword>
<dbReference type="InterPro" id="IPR023299">
    <property type="entry name" value="ATPase_P-typ_cyto_dom_N"/>
</dbReference>
<dbReference type="SUPFAM" id="SSF81665">
    <property type="entry name" value="Calcium ATPase, transmembrane domain M"/>
    <property type="match status" value="1"/>
</dbReference>
<dbReference type="FunFam" id="3.40.50.1000:FF:000001">
    <property type="entry name" value="Phospholipid-transporting ATPase IC"/>
    <property type="match status" value="1"/>
</dbReference>
<dbReference type="GO" id="GO:0046872">
    <property type="term" value="F:metal ion binding"/>
    <property type="evidence" value="ECO:0007669"/>
    <property type="project" value="UniProtKB-KW"/>
</dbReference>
<evidence type="ECO:0000256" key="11">
    <source>
        <dbReference type="ARBA" id="ARBA00022842"/>
    </source>
</evidence>
<dbReference type="NCBIfam" id="TIGR01494">
    <property type="entry name" value="ATPase_P-type"/>
    <property type="match status" value="2"/>
</dbReference>
<feature type="transmembrane region" description="Helical" evidence="18">
    <location>
        <begin position="861"/>
        <end position="880"/>
    </location>
</feature>
<proteinExistence type="inferred from homology"/>
<keyword evidence="14" id="KW-0406">Ion transport</keyword>
<feature type="transmembrane region" description="Helical" evidence="18">
    <location>
        <begin position="74"/>
        <end position="92"/>
    </location>
</feature>
<dbReference type="NCBIfam" id="TIGR01116">
    <property type="entry name" value="ATPase-IIA1_Ca"/>
    <property type="match status" value="1"/>
</dbReference>
<feature type="transmembrane region" description="Helical" evidence="18">
    <location>
        <begin position="823"/>
        <end position="841"/>
    </location>
</feature>
<evidence type="ECO:0000256" key="12">
    <source>
        <dbReference type="ARBA" id="ARBA00022967"/>
    </source>
</evidence>
<evidence type="ECO:0000256" key="8">
    <source>
        <dbReference type="ARBA" id="ARBA00022741"/>
    </source>
</evidence>
<dbReference type="PRINTS" id="PR00119">
    <property type="entry name" value="CATATPASE"/>
</dbReference>
<evidence type="ECO:0000256" key="1">
    <source>
        <dbReference type="ARBA" id="ARBA00004651"/>
    </source>
</evidence>
<dbReference type="SMART" id="SM00831">
    <property type="entry name" value="Cation_ATPase_N"/>
    <property type="match status" value="1"/>
</dbReference>
<evidence type="ECO:0000256" key="15">
    <source>
        <dbReference type="ARBA" id="ARBA00023136"/>
    </source>
</evidence>
<dbReference type="InterPro" id="IPR059000">
    <property type="entry name" value="ATPase_P-type_domA"/>
</dbReference>
<comment type="similarity">
    <text evidence="2">Belongs to the cation transport ATPase (P-type) (TC 3.A.3) family. Type IIA subfamily.</text>
</comment>
<dbReference type="PROSITE" id="PS00154">
    <property type="entry name" value="ATPASE_E1_E2"/>
    <property type="match status" value="1"/>
</dbReference>
<dbReference type="GO" id="GO:0140352">
    <property type="term" value="P:export from cell"/>
    <property type="evidence" value="ECO:0007669"/>
    <property type="project" value="UniProtKB-ARBA"/>
</dbReference>
<dbReference type="InterPro" id="IPR036412">
    <property type="entry name" value="HAD-like_sf"/>
</dbReference>
<dbReference type="Pfam" id="PF00122">
    <property type="entry name" value="E1-E2_ATPase"/>
    <property type="match status" value="1"/>
</dbReference>
<evidence type="ECO:0000256" key="5">
    <source>
        <dbReference type="ARBA" id="ARBA00022568"/>
    </source>
</evidence>
<evidence type="ECO:0000256" key="9">
    <source>
        <dbReference type="ARBA" id="ARBA00022837"/>
    </source>
</evidence>
<dbReference type="InterPro" id="IPR001757">
    <property type="entry name" value="P_typ_ATPase"/>
</dbReference>
<dbReference type="Pfam" id="PF13246">
    <property type="entry name" value="Cation_ATPase"/>
    <property type="match status" value="1"/>
</dbReference>
<comment type="caution">
    <text evidence="20">The sequence shown here is derived from an EMBL/GenBank/DDBJ whole genome shotgun (WGS) entry which is preliminary data.</text>
</comment>
<dbReference type="Gene3D" id="1.20.1110.10">
    <property type="entry name" value="Calcium-transporting ATPase, transmembrane domain"/>
    <property type="match status" value="1"/>
</dbReference>
<dbReference type="PRINTS" id="PR00120">
    <property type="entry name" value="HATPASE"/>
</dbReference>
<dbReference type="GO" id="GO:0016887">
    <property type="term" value="F:ATP hydrolysis activity"/>
    <property type="evidence" value="ECO:0007669"/>
    <property type="project" value="InterPro"/>
</dbReference>
<dbReference type="Gene3D" id="2.70.150.10">
    <property type="entry name" value="Calcium-transporting ATPase, cytoplasmic transduction domain A"/>
    <property type="match status" value="1"/>
</dbReference>
<feature type="transmembrane region" description="Helical" evidence="18">
    <location>
        <begin position="288"/>
        <end position="314"/>
    </location>
</feature>
<feature type="transmembrane region" description="Helical" evidence="18">
    <location>
        <begin position="892"/>
        <end position="915"/>
    </location>
</feature>
<accession>A0A6I0F398</accession>
<organism evidence="20 21">
    <name type="scientific">Heliorestis acidaminivorans</name>
    <dbReference type="NCBI Taxonomy" id="553427"/>
    <lineage>
        <taxon>Bacteria</taxon>
        <taxon>Bacillati</taxon>
        <taxon>Bacillota</taxon>
        <taxon>Clostridia</taxon>
        <taxon>Eubacteriales</taxon>
        <taxon>Heliobacteriaceae</taxon>
        <taxon>Heliorestis</taxon>
    </lineage>
</organism>
<dbReference type="Proteomes" id="UP000468766">
    <property type="component" value="Unassembled WGS sequence"/>
</dbReference>
<keyword evidence="11" id="KW-0460">Magnesium</keyword>
<dbReference type="FunFam" id="3.40.50.1000:FF:000028">
    <property type="entry name" value="Calcium-transporting P-type ATPase, putative"/>
    <property type="match status" value="1"/>
</dbReference>
<dbReference type="CDD" id="cd02089">
    <property type="entry name" value="P-type_ATPase_Ca_prok"/>
    <property type="match status" value="1"/>
</dbReference>
<feature type="transmembrane region" description="Helical" evidence="18">
    <location>
        <begin position="748"/>
        <end position="769"/>
    </location>
</feature>
<dbReference type="Gene3D" id="3.40.50.1000">
    <property type="entry name" value="HAD superfamily/HAD-like"/>
    <property type="match status" value="1"/>
</dbReference>
<evidence type="ECO:0000256" key="7">
    <source>
        <dbReference type="ARBA" id="ARBA00022723"/>
    </source>
</evidence>
<keyword evidence="13 18" id="KW-1133">Transmembrane helix</keyword>
<dbReference type="GO" id="GO:1902600">
    <property type="term" value="P:proton transmembrane transport"/>
    <property type="evidence" value="ECO:0007669"/>
    <property type="project" value="TreeGrafter"/>
</dbReference>
<evidence type="ECO:0000256" key="6">
    <source>
        <dbReference type="ARBA" id="ARBA00022692"/>
    </source>
</evidence>
<dbReference type="InterPro" id="IPR005782">
    <property type="entry name" value="P-type_ATPase_IIA"/>
</dbReference>
<keyword evidence="8" id="KW-0547">Nucleotide-binding</keyword>
<dbReference type="SFLD" id="SFLDF00027">
    <property type="entry name" value="p-type_atpase"/>
    <property type="match status" value="1"/>
</dbReference>
<evidence type="ECO:0000313" key="20">
    <source>
        <dbReference type="EMBL" id="KAB2954481.1"/>
    </source>
</evidence>
<evidence type="ECO:0000256" key="2">
    <source>
        <dbReference type="ARBA" id="ARBA00005675"/>
    </source>
</evidence>
<dbReference type="SUPFAM" id="SSF56784">
    <property type="entry name" value="HAD-like"/>
    <property type="match status" value="1"/>
</dbReference>
<evidence type="ECO:0000259" key="19">
    <source>
        <dbReference type="SMART" id="SM00831"/>
    </source>
</evidence>
<dbReference type="FunFam" id="1.20.1110.10:FF:000065">
    <property type="entry name" value="Sarcoplasmic/endoplasmic reticulum calcium ATPase 1"/>
    <property type="match status" value="1"/>
</dbReference>
<dbReference type="RefSeq" id="WP_151617965.1">
    <property type="nucleotide sequence ID" value="NZ_WBXO01000001.1"/>
</dbReference>
<evidence type="ECO:0000313" key="21">
    <source>
        <dbReference type="Proteomes" id="UP000468766"/>
    </source>
</evidence>
<dbReference type="InterPro" id="IPR044492">
    <property type="entry name" value="P_typ_ATPase_HD_dom"/>
</dbReference>
<evidence type="ECO:0000256" key="18">
    <source>
        <dbReference type="SAM" id="Phobius"/>
    </source>
</evidence>
<dbReference type="InterPro" id="IPR006413">
    <property type="entry name" value="P-type_ATPase_IIA_PMR1"/>
</dbReference>
<dbReference type="PANTHER" id="PTHR43294">
    <property type="entry name" value="SODIUM/POTASSIUM-TRANSPORTING ATPASE SUBUNIT ALPHA"/>
    <property type="match status" value="1"/>
</dbReference>
<keyword evidence="15 18" id="KW-0472">Membrane</keyword>
<reference evidence="20 21" key="1">
    <citation type="submission" date="2019-10" db="EMBL/GenBank/DDBJ databases">
        <title>Whole-genome sequence of the extremophile Heliorestis acidaminivorans DSM 24790.</title>
        <authorList>
            <person name="Kyndt J.A."/>
            <person name="Meyer T.E."/>
        </authorList>
    </citation>
    <scope>NUCLEOTIDE SEQUENCE [LARGE SCALE GENOMIC DNA]</scope>
    <source>
        <strain evidence="20 21">DSM 24790</strain>
    </source>
</reference>
<evidence type="ECO:0000256" key="17">
    <source>
        <dbReference type="SAM" id="MobiDB-lite"/>
    </source>
</evidence>
<dbReference type="Gene3D" id="3.40.1110.10">
    <property type="entry name" value="Calcium-transporting ATPase, cytoplasmic domain N"/>
    <property type="match status" value="1"/>
</dbReference>
<keyword evidence="10" id="KW-0067">ATP-binding</keyword>
<feature type="region of interest" description="Disordered" evidence="17">
    <location>
        <begin position="1"/>
        <end position="20"/>
    </location>
</feature>
<dbReference type="Pfam" id="PF00689">
    <property type="entry name" value="Cation_ATPase_C"/>
    <property type="match status" value="1"/>
</dbReference>
<protein>
    <recommendedName>
        <fullName evidence="3">P-type Ca(2+) transporter</fullName>
        <ecNumber evidence="3">7.2.2.10</ecNumber>
    </recommendedName>
</protein>
<dbReference type="EC" id="7.2.2.10" evidence="3"/>
<dbReference type="InterPro" id="IPR023214">
    <property type="entry name" value="HAD_sf"/>
</dbReference>
<dbReference type="InterPro" id="IPR006068">
    <property type="entry name" value="ATPase_P-typ_cation-transptr_C"/>
</dbReference>
<dbReference type="InterPro" id="IPR023298">
    <property type="entry name" value="ATPase_P-typ_TM_dom_sf"/>
</dbReference>
<dbReference type="PANTHER" id="PTHR43294:SF21">
    <property type="entry name" value="CATION TRANSPORTING ATPASE"/>
    <property type="match status" value="1"/>
</dbReference>
<feature type="transmembrane region" description="Helical" evidence="18">
    <location>
        <begin position="797"/>
        <end position="817"/>
    </location>
</feature>
<keyword evidence="6 18" id="KW-0812">Transmembrane</keyword>
<evidence type="ECO:0000256" key="10">
    <source>
        <dbReference type="ARBA" id="ARBA00022840"/>
    </source>
</evidence>
<dbReference type="GO" id="GO:0005886">
    <property type="term" value="C:plasma membrane"/>
    <property type="evidence" value="ECO:0007669"/>
    <property type="project" value="UniProtKB-SubCell"/>
</dbReference>
<sequence length="931" mass="102494">MGRESPVDGKDKSQSLRDKPWHQFTTEKVLHYFESNQDNGLSEQAAKERLAYVGPNCLKKAESEPLWKKLLNQFQDFMILVLLGATLFSFFLGEIVDAVTILVIVVMNALLGFVQEYRAEKSLEALQKLTAPEAKVLRGGQVKKIAAEKVVPGDLVFLEAGDRVPADLRLLELSDLKVDEAALTGESIAVSKQIESIDASETSLGDRKNMAYAGTMVTQGRGQGLVVATAMDTEMGNIANLMESVGQDMTPLQRRLEHLGKVLVVLCLLICTLVVLIGLWQGEPIYRMLLVGVSLAVAAIPEGLPAIVTIALAIGVQKMIKNRAIIRKLPAVETLGCATVICSDKTGTLTQNEMTVREMFLPGQSDTIKVDGQGYEPIGAFRMHGEVLKNKVIIKDLLRAATICNNAVLKKPKGSLLPKKEGSWQIQGDPTEGALMVLSAKGGIYRENVEKEFERIREIPFDSNRKRMAVIVKNSYQRYFSYVKGAPEAILNLSSAVQRDGQTYSLSEEEKQSLLLESEKMGQKALRVIALAYRVLPHLDITDEDVASKAEENLIFLGFAGMMDPPRPGVQKAVQRCQRAGIKTVMITGDHPVTGLAIARELGIAKSSQEVIVGHQLDKMTDKELIERVEGTSVFARVSPVHKLRIVGAFKKQGQVVAMTGDGVNDAPAVKEADIGISMGRTGTDVTKEASSMVLADDNFVTIATAVQHGRTIYDNIRKFIRYLLSCNTGEVLVMFLASLMAMPLPLLPVQLLWVNLVTDGLPALALGLEKSEPDVMERSPRHPQESIFSRGLAQKILFWGAYCGVATLAVFSYGIYLGDLDLARTMAFCTLTFFQLFYVFDCRSEKYSIFELGWTSNPYLIGAVALSALMQIAVVYIPPLQLIFQTVPLEISHWLVILFMAGGWLLLAGIWHFLSRRNRLVHQSPVDLKK</sequence>
<dbReference type="InterPro" id="IPR050510">
    <property type="entry name" value="Cation_transp_ATPase_P-type"/>
</dbReference>
<evidence type="ECO:0000256" key="3">
    <source>
        <dbReference type="ARBA" id="ARBA00012790"/>
    </source>
</evidence>
<dbReference type="GO" id="GO:0005388">
    <property type="term" value="F:P-type calcium transporter activity"/>
    <property type="evidence" value="ECO:0007669"/>
    <property type="project" value="UniProtKB-EC"/>
</dbReference>
<keyword evidence="21" id="KW-1185">Reference proteome</keyword>
<dbReference type="FunFam" id="2.70.150.10:FF:000016">
    <property type="entry name" value="Calcium-transporting P-type ATPase putative"/>
    <property type="match status" value="1"/>
</dbReference>
<dbReference type="InterPro" id="IPR004014">
    <property type="entry name" value="ATPase_P-typ_cation-transptr_N"/>
</dbReference>
<feature type="transmembrane region" description="Helical" evidence="18">
    <location>
        <begin position="720"/>
        <end position="742"/>
    </location>
</feature>
<dbReference type="InterPro" id="IPR018303">
    <property type="entry name" value="ATPase_P-typ_P_site"/>
</dbReference>
<dbReference type="OrthoDB" id="9760364at2"/>
<dbReference type="SFLD" id="SFLDS00003">
    <property type="entry name" value="Haloacid_Dehalogenase"/>
    <property type="match status" value="1"/>
</dbReference>
<keyword evidence="5" id="KW-0813">Transport</keyword>
<dbReference type="AlphaFoldDB" id="A0A6I0F398"/>
<keyword evidence="4" id="KW-1003">Cell membrane</keyword>
<dbReference type="SUPFAM" id="SSF81653">
    <property type="entry name" value="Calcium ATPase, transduction domain A"/>
    <property type="match status" value="1"/>
</dbReference>
<name>A0A6I0F398_9FIRM</name>
<keyword evidence="7" id="KW-0479">Metal-binding</keyword>